<comment type="caution">
    <text evidence="2">The sequence shown here is derived from an EMBL/GenBank/DDBJ whole genome shotgun (WGS) entry which is preliminary data.</text>
</comment>
<proteinExistence type="predicted"/>
<dbReference type="CDD" id="cd00592">
    <property type="entry name" value="HTH_MerR-like"/>
    <property type="match status" value="1"/>
</dbReference>
<evidence type="ECO:0000259" key="1">
    <source>
        <dbReference type="PROSITE" id="PS50937"/>
    </source>
</evidence>
<dbReference type="SUPFAM" id="SSF46955">
    <property type="entry name" value="Putative DNA-binding domain"/>
    <property type="match status" value="1"/>
</dbReference>
<dbReference type="Pfam" id="PF13411">
    <property type="entry name" value="MerR_1"/>
    <property type="match status" value="1"/>
</dbReference>
<keyword evidence="2" id="KW-0238">DNA-binding</keyword>
<dbReference type="PROSITE" id="PS50937">
    <property type="entry name" value="HTH_MERR_2"/>
    <property type="match status" value="1"/>
</dbReference>
<reference evidence="2 3" key="1">
    <citation type="submission" date="2024-09" db="EMBL/GenBank/DDBJ databases">
        <title>Paenibacillus zeirhizospherea sp. nov., isolated from surface of the maize (Zea mays) roots in a horticulture field, Hungary.</title>
        <authorList>
            <person name="Marton D."/>
            <person name="Farkas M."/>
            <person name="Bedics A."/>
            <person name="Toth E."/>
            <person name="Tancsics A."/>
            <person name="Boka K."/>
            <person name="Marati G."/>
            <person name="Kriszt B."/>
            <person name="Cserhati M."/>
        </authorList>
    </citation>
    <scope>NUCLEOTIDE SEQUENCE [LARGE SCALE GENOMIC DNA]</scope>
    <source>
        <strain evidence="2 3">JCM 18446</strain>
    </source>
</reference>
<sequence>MKVRRNSIGSTGGFLVCLLCKISKRCGKLLTLGDSRIVCKSWNDNNPRKGLLIRRLRELDYRNYSEEAVERLRLIKNFQSIGCSLAELKVALQDCDTNMSTTLQIIDWIRSKKKEIESKKEEYDQMLDTLNKMLEYKTLLIDDPQKAQELQMTWYTSSSN</sequence>
<organism evidence="2 3">
    <name type="scientific">Paenibacillus medicaginis</name>
    <dbReference type="NCBI Taxonomy" id="1470560"/>
    <lineage>
        <taxon>Bacteria</taxon>
        <taxon>Bacillati</taxon>
        <taxon>Bacillota</taxon>
        <taxon>Bacilli</taxon>
        <taxon>Bacillales</taxon>
        <taxon>Paenibacillaceae</taxon>
        <taxon>Paenibacillus</taxon>
    </lineage>
</organism>
<dbReference type="GO" id="GO:0003677">
    <property type="term" value="F:DNA binding"/>
    <property type="evidence" value="ECO:0007669"/>
    <property type="project" value="UniProtKB-KW"/>
</dbReference>
<gene>
    <name evidence="2" type="ORF">ACE5LO_16045</name>
</gene>
<dbReference type="Gene3D" id="1.10.1660.10">
    <property type="match status" value="1"/>
</dbReference>
<dbReference type="InterPro" id="IPR009061">
    <property type="entry name" value="DNA-bd_dom_put_sf"/>
</dbReference>
<dbReference type="RefSeq" id="WP_375521022.1">
    <property type="nucleotide sequence ID" value="NZ_JBHIRY010000015.1"/>
</dbReference>
<feature type="domain" description="HTH merR-type" evidence="1">
    <location>
        <begin position="61"/>
        <end position="94"/>
    </location>
</feature>
<name>A0ABV5C2Z4_9BACL</name>
<dbReference type="InterPro" id="IPR000551">
    <property type="entry name" value="MerR-type_HTH_dom"/>
</dbReference>
<evidence type="ECO:0000313" key="2">
    <source>
        <dbReference type="EMBL" id="MFB5761902.1"/>
    </source>
</evidence>
<dbReference type="Proteomes" id="UP001580430">
    <property type="component" value="Unassembled WGS sequence"/>
</dbReference>
<protein>
    <submittedName>
        <fullName evidence="2">MerR family DNA-binding protein</fullName>
    </submittedName>
</protein>
<evidence type="ECO:0000313" key="3">
    <source>
        <dbReference type="Proteomes" id="UP001580430"/>
    </source>
</evidence>
<accession>A0ABV5C2Z4</accession>
<dbReference type="EMBL" id="JBHIRY010000015">
    <property type="protein sequence ID" value="MFB5761902.1"/>
    <property type="molecule type" value="Genomic_DNA"/>
</dbReference>
<keyword evidence="3" id="KW-1185">Reference proteome</keyword>